<dbReference type="OrthoDB" id="6019921at2"/>
<keyword evidence="1" id="KW-0472">Membrane</keyword>
<evidence type="ECO:0000313" key="3">
    <source>
        <dbReference type="Proteomes" id="UP000241788"/>
    </source>
</evidence>
<sequence length="273" mass="29755">MRAIRRNEKGQALTEAVVVCAVLVPLFLLIPIIGKYTHIKQQAQQATRNAAWEMTATQDHGLANQAKMKALMIDRAFARADSPIRSNSSGSATGNFDDTLLNTFSGKKLVLKQDASVTGRSEKSSPGFISGVISKFPKELPGDFPPNAKGYITVKTRIDIRNLQGRDGSPARYLAPFDNLGLQLNREQSLLVDAWNAAGSGAPGTRSSHKRSVIQQVESLVPTSNLKELSKGLDAIGSIPLPITRRLKDLDIGYIEPDIVPIKKLERYPVRGN</sequence>
<evidence type="ECO:0000256" key="1">
    <source>
        <dbReference type="SAM" id="Phobius"/>
    </source>
</evidence>
<evidence type="ECO:0008006" key="4">
    <source>
        <dbReference type="Google" id="ProtNLM"/>
    </source>
</evidence>
<dbReference type="RefSeq" id="WP_076585909.1">
    <property type="nucleotide sequence ID" value="NZ_FTLW01000002.1"/>
</dbReference>
<dbReference type="Proteomes" id="UP000241788">
    <property type="component" value="Unassembled WGS sequence"/>
</dbReference>
<accession>A0A1N6RJN7</accession>
<keyword evidence="1" id="KW-1133">Transmembrane helix</keyword>
<name>A0A1N6RJN7_9GAMM</name>
<protein>
    <recommendedName>
        <fullName evidence="4">TadE-like protein</fullName>
    </recommendedName>
</protein>
<dbReference type="AlphaFoldDB" id="A0A1N6RJN7"/>
<evidence type="ECO:0000313" key="2">
    <source>
        <dbReference type="EMBL" id="SIQ28932.1"/>
    </source>
</evidence>
<reference evidence="3" key="1">
    <citation type="submission" date="2017-01" db="EMBL/GenBank/DDBJ databases">
        <authorList>
            <person name="Varghese N."/>
            <person name="Submissions S."/>
        </authorList>
    </citation>
    <scope>NUCLEOTIDE SEQUENCE [LARGE SCALE GENOMIC DNA]</scope>
    <source>
        <strain evidence="3">UM1</strain>
    </source>
</reference>
<keyword evidence="3" id="KW-1185">Reference proteome</keyword>
<proteinExistence type="predicted"/>
<organism evidence="2 3">
    <name type="scientific">Solilutibacter tolerans</name>
    <dbReference type="NCBI Taxonomy" id="1604334"/>
    <lineage>
        <taxon>Bacteria</taxon>
        <taxon>Pseudomonadati</taxon>
        <taxon>Pseudomonadota</taxon>
        <taxon>Gammaproteobacteria</taxon>
        <taxon>Lysobacterales</taxon>
        <taxon>Lysobacteraceae</taxon>
        <taxon>Solilutibacter</taxon>
    </lineage>
</organism>
<feature type="transmembrane region" description="Helical" evidence="1">
    <location>
        <begin position="12"/>
        <end position="34"/>
    </location>
</feature>
<keyword evidence="1" id="KW-0812">Transmembrane</keyword>
<gene>
    <name evidence="2" type="ORF">SAMN05421546_1021</name>
</gene>
<dbReference type="STRING" id="1604334.SAMN05421546_1021"/>
<dbReference type="EMBL" id="FTLW01000002">
    <property type="protein sequence ID" value="SIQ28932.1"/>
    <property type="molecule type" value="Genomic_DNA"/>
</dbReference>